<dbReference type="AlphaFoldDB" id="A0A545AHE5"/>
<accession>A0A545AHE5</accession>
<evidence type="ECO:0000313" key="4">
    <source>
        <dbReference type="Proteomes" id="UP000317982"/>
    </source>
</evidence>
<protein>
    <submittedName>
        <fullName evidence="3">Uncharacterized protein</fullName>
    </submittedName>
</protein>
<keyword evidence="4" id="KW-1185">Reference proteome</keyword>
<feature type="transmembrane region" description="Helical" evidence="2">
    <location>
        <begin position="96"/>
        <end position="114"/>
    </location>
</feature>
<evidence type="ECO:0000313" key="3">
    <source>
        <dbReference type="EMBL" id="TQS40739.1"/>
    </source>
</evidence>
<feature type="region of interest" description="Disordered" evidence="1">
    <location>
        <begin position="1"/>
        <end position="82"/>
    </location>
</feature>
<keyword evidence="2" id="KW-1133">Transmembrane helix</keyword>
<comment type="caution">
    <text evidence="3">The sequence shown here is derived from an EMBL/GenBank/DDBJ whole genome shotgun (WGS) entry which is preliminary data.</text>
</comment>
<keyword evidence="2" id="KW-0812">Transmembrane</keyword>
<evidence type="ECO:0000256" key="1">
    <source>
        <dbReference type="SAM" id="MobiDB-lite"/>
    </source>
</evidence>
<evidence type="ECO:0000256" key="2">
    <source>
        <dbReference type="SAM" id="Phobius"/>
    </source>
</evidence>
<gene>
    <name evidence="3" type="ORF">FL583_33410</name>
</gene>
<dbReference type="OrthoDB" id="9821871at2"/>
<organism evidence="3 4">
    <name type="scientific">Cryptosporangium phraense</name>
    <dbReference type="NCBI Taxonomy" id="2593070"/>
    <lineage>
        <taxon>Bacteria</taxon>
        <taxon>Bacillati</taxon>
        <taxon>Actinomycetota</taxon>
        <taxon>Actinomycetes</taxon>
        <taxon>Cryptosporangiales</taxon>
        <taxon>Cryptosporangiaceae</taxon>
        <taxon>Cryptosporangium</taxon>
    </lineage>
</organism>
<dbReference type="EMBL" id="VIRS01000035">
    <property type="protein sequence ID" value="TQS40739.1"/>
    <property type="molecule type" value="Genomic_DNA"/>
</dbReference>
<keyword evidence="2" id="KW-0472">Membrane</keyword>
<name>A0A545AHE5_9ACTN</name>
<feature type="compositionally biased region" description="Basic and acidic residues" evidence="1">
    <location>
        <begin position="1"/>
        <end position="15"/>
    </location>
</feature>
<reference evidence="3 4" key="1">
    <citation type="submission" date="2019-07" db="EMBL/GenBank/DDBJ databases">
        <title>Cryptosporangium phraense sp. nov., isolated from plant litter.</title>
        <authorList>
            <person name="Suriyachadkun C."/>
        </authorList>
    </citation>
    <scope>NUCLEOTIDE SEQUENCE [LARGE SCALE GENOMIC DNA]</scope>
    <source>
        <strain evidence="3 4">A-T 5661</strain>
    </source>
</reference>
<feature type="compositionally biased region" description="Acidic residues" evidence="1">
    <location>
        <begin position="58"/>
        <end position="70"/>
    </location>
</feature>
<proteinExistence type="predicted"/>
<dbReference type="Proteomes" id="UP000317982">
    <property type="component" value="Unassembled WGS sequence"/>
</dbReference>
<dbReference type="InParanoid" id="A0A545AHE5"/>
<dbReference type="RefSeq" id="WP_142708883.1">
    <property type="nucleotide sequence ID" value="NZ_VIRS01000035.1"/>
</dbReference>
<sequence>MTGRRDDAPRDDAHHSSAPAYWDELDESGEASVPGTDVLSTSVWEQARPRRRRPPEERPDDEPEADDDGQQPETEQPTSVGRLEAWARARSARLRLIAAVAVGLLLGGAAIHSWDAEQAAAERRDRIVLGARVAQDAASSANWTGARQPWTLRVVISNLGPTEVRIRAARLDDSRYRSGLRTVSQGVKVRTGQETWISMDVSHSCAGPLNAPRKILLSVSIAGRPERDVAVTLADDNTLFVDTARNKCQGPESDFWTNAELAGSPAELRDEIVIPLRIRQESDSGLAIREIRTATPGLSVVAAPLPAGFVEDVTPRITLRWSVADCGLARRLNYAEIAVTATVQLRSSGESIKPTVVLDANAVLAIVRFITRKCG</sequence>